<gene>
    <name evidence="2" type="ordered locus">Tresu_0225</name>
</gene>
<dbReference type="STRING" id="869209.Tresu_0225"/>
<protein>
    <recommendedName>
        <fullName evidence="1">DUF58 domain-containing protein</fullName>
    </recommendedName>
</protein>
<dbReference type="InterPro" id="IPR002881">
    <property type="entry name" value="DUF58"/>
</dbReference>
<organism evidence="2 3">
    <name type="scientific">Treponema succinifaciens (strain ATCC 33096 / DSM 2489 / 6091)</name>
    <dbReference type="NCBI Taxonomy" id="869209"/>
    <lineage>
        <taxon>Bacteria</taxon>
        <taxon>Pseudomonadati</taxon>
        <taxon>Spirochaetota</taxon>
        <taxon>Spirochaetia</taxon>
        <taxon>Spirochaetales</taxon>
        <taxon>Treponemataceae</taxon>
        <taxon>Treponema</taxon>
    </lineage>
</organism>
<feature type="domain" description="DUF58" evidence="1">
    <location>
        <begin position="42"/>
        <end position="252"/>
    </location>
</feature>
<accession>F2NWY9</accession>
<dbReference type="OrthoDB" id="9776116at2"/>
<dbReference type="Pfam" id="PF01882">
    <property type="entry name" value="DUF58"/>
    <property type="match status" value="1"/>
</dbReference>
<reference evidence="2 3" key="1">
    <citation type="journal article" date="2011" name="Stand. Genomic Sci.">
        <title>Complete genome sequence of Treponema succinifaciens type strain (6091).</title>
        <authorList>
            <person name="Han C."/>
            <person name="Gronow S."/>
            <person name="Teshima H."/>
            <person name="Lapidus A."/>
            <person name="Nolan M."/>
            <person name="Lucas S."/>
            <person name="Hammon N."/>
            <person name="Deshpande S."/>
            <person name="Cheng J.F."/>
            <person name="Zeytun A."/>
            <person name="Tapia R."/>
            <person name="Goodwin L."/>
            <person name="Pitluck S."/>
            <person name="Liolios K."/>
            <person name="Pagani I."/>
            <person name="Ivanova N."/>
            <person name="Mavromatis K."/>
            <person name="Mikhailova N."/>
            <person name="Huntemann M."/>
            <person name="Pati A."/>
            <person name="Chen A."/>
            <person name="Palaniappan K."/>
            <person name="Land M."/>
            <person name="Hauser L."/>
            <person name="Brambilla E.M."/>
            <person name="Rohde M."/>
            <person name="Goker M."/>
            <person name="Woyke T."/>
            <person name="Bristow J."/>
            <person name="Eisen J.A."/>
            <person name="Markowitz V."/>
            <person name="Hugenholtz P."/>
            <person name="Kyrpides N.C."/>
            <person name="Klenk H.P."/>
            <person name="Detter J.C."/>
        </authorList>
    </citation>
    <scope>NUCLEOTIDE SEQUENCE [LARGE SCALE GENOMIC DNA]</scope>
    <source>
        <strain evidence="3">ATCC 33096 / DSM 2489 / 6091</strain>
    </source>
</reference>
<dbReference type="Proteomes" id="UP000006852">
    <property type="component" value="Chromosome"/>
</dbReference>
<reference evidence="3" key="2">
    <citation type="submission" date="2011-04" db="EMBL/GenBank/DDBJ databases">
        <title>The complete genome of chromosome of Treponema succinifaciens DSM 2489.</title>
        <authorList>
            <person name="Lucas S."/>
            <person name="Copeland A."/>
            <person name="Lapidus A."/>
            <person name="Bruce D."/>
            <person name="Goodwin L."/>
            <person name="Pitluck S."/>
            <person name="Peters L."/>
            <person name="Kyrpides N."/>
            <person name="Mavromatis K."/>
            <person name="Ivanova N."/>
            <person name="Ovchinnikova G."/>
            <person name="Teshima H."/>
            <person name="Detter J.C."/>
            <person name="Tapia R."/>
            <person name="Han C."/>
            <person name="Land M."/>
            <person name="Hauser L."/>
            <person name="Markowitz V."/>
            <person name="Cheng J.-F."/>
            <person name="Hugenholtz P."/>
            <person name="Woyke T."/>
            <person name="Wu D."/>
            <person name="Gronow S."/>
            <person name="Wellnitz S."/>
            <person name="Brambilla E."/>
            <person name="Klenk H.-P."/>
            <person name="Eisen J.A."/>
        </authorList>
    </citation>
    <scope>NUCLEOTIDE SEQUENCE [LARGE SCALE GENOMIC DNA]</scope>
    <source>
        <strain evidence="3">ATCC 33096 / DSM 2489 / 6091</strain>
    </source>
</reference>
<name>F2NWY9_TRES6</name>
<dbReference type="KEGG" id="tsu:Tresu_0225"/>
<keyword evidence="3" id="KW-1185">Reference proteome</keyword>
<dbReference type="EMBL" id="CP002631">
    <property type="protein sequence ID" value="AEB13188.1"/>
    <property type="molecule type" value="Genomic_DNA"/>
</dbReference>
<dbReference type="AlphaFoldDB" id="F2NWY9"/>
<dbReference type="GeneID" id="302997464"/>
<dbReference type="HOGENOM" id="CLU_054927_2_0_12"/>
<dbReference type="RefSeq" id="WP_013700499.1">
    <property type="nucleotide sequence ID" value="NC_015385.1"/>
</dbReference>
<dbReference type="eggNOG" id="COG1721">
    <property type="taxonomic scope" value="Bacteria"/>
</dbReference>
<proteinExistence type="predicted"/>
<dbReference type="PANTHER" id="PTHR33608:SF6">
    <property type="entry name" value="BLL2464 PROTEIN"/>
    <property type="match status" value="1"/>
</dbReference>
<dbReference type="InterPro" id="IPR036465">
    <property type="entry name" value="vWFA_dom_sf"/>
</dbReference>
<sequence>MKNDISRRASLLHLSSLSLAEKMKSGSFRSLYRGRGIEFSGVREYLRGDDVRAIDWNVTARMGKPFVKVFEEERELDVFIVADASLSMCVGTSQQTKIEKAMECASLLTLASFYNSSPVGAVVFDGELEFFCSPESGKKHSLMLLSHFELDRKKQKAGSVLDSALRGAEKLLKKRSLVFVISDFRAAEWHASFARLCQKNDVIAINIVDSSDYNIPSVGSVLFADPETGYEAVLPTSSQKFIRGWREENEQRKENWFKECVRHGGIPLFISTVQDPAAELIKFFSSRHRHSF</sequence>
<dbReference type="Gene3D" id="3.40.50.410">
    <property type="entry name" value="von Willebrand factor, type A domain"/>
    <property type="match status" value="1"/>
</dbReference>
<dbReference type="SUPFAM" id="SSF53300">
    <property type="entry name" value="vWA-like"/>
    <property type="match status" value="1"/>
</dbReference>
<evidence type="ECO:0000313" key="2">
    <source>
        <dbReference type="EMBL" id="AEB13188.1"/>
    </source>
</evidence>
<evidence type="ECO:0000313" key="3">
    <source>
        <dbReference type="Proteomes" id="UP000006852"/>
    </source>
</evidence>
<dbReference type="PANTHER" id="PTHR33608">
    <property type="entry name" value="BLL2464 PROTEIN"/>
    <property type="match status" value="1"/>
</dbReference>
<evidence type="ECO:0000259" key="1">
    <source>
        <dbReference type="Pfam" id="PF01882"/>
    </source>
</evidence>